<dbReference type="InterPro" id="IPR004499">
    <property type="entry name" value="Pro-tRNA-ligase_IIa_arc-type"/>
</dbReference>
<protein>
    <submittedName>
        <fullName evidence="2">Proline--tRNA ligase, cytoplasmic-like</fullName>
    </submittedName>
</protein>
<reference evidence="1" key="1">
    <citation type="journal article" date="1997" name="Nucleic Acids Res.">
        <title>tRNAscan-SE: a program for improved detection of transfer RNA genes in genomic sequence.</title>
        <authorList>
            <person name="Lowe T.M."/>
            <person name="Eddy S.R."/>
        </authorList>
    </citation>
    <scope>NUCLEOTIDE SEQUENCE [LARGE SCALE GENOMIC DNA]</scope>
    <source>
        <strain evidence="1">r\B97-61/B2</strain>
    </source>
</reference>
<dbReference type="InterPro" id="IPR045864">
    <property type="entry name" value="aa-tRNA-synth_II/BPL/LPL"/>
</dbReference>
<dbReference type="GO" id="GO:0005737">
    <property type="term" value="C:cytoplasm"/>
    <property type="evidence" value="ECO:0007669"/>
    <property type="project" value="InterPro"/>
</dbReference>
<dbReference type="RefSeq" id="XP_017975269.1">
    <property type="nucleotide sequence ID" value="XM_018119780.1"/>
</dbReference>
<dbReference type="GO" id="GO:0005524">
    <property type="term" value="F:ATP binding"/>
    <property type="evidence" value="ECO:0007669"/>
    <property type="project" value="InterPro"/>
</dbReference>
<dbReference type="Proteomes" id="UP000694886">
    <property type="component" value="Chromosome 4"/>
</dbReference>
<accession>A0AB32WCC1</accession>
<dbReference type="AlphaFoldDB" id="A0AB32WCC1"/>
<dbReference type="KEGG" id="tcc:108661786"/>
<reference evidence="2" key="2">
    <citation type="submission" date="2025-08" db="UniProtKB">
        <authorList>
            <consortium name="RefSeq"/>
        </authorList>
    </citation>
    <scope>IDENTIFICATION</scope>
</reference>
<gene>
    <name evidence="2" type="primary">LOC108661786</name>
</gene>
<dbReference type="GO" id="GO:0006433">
    <property type="term" value="P:prolyl-tRNA aminoacylation"/>
    <property type="evidence" value="ECO:0007669"/>
    <property type="project" value="InterPro"/>
</dbReference>
<dbReference type="PANTHER" id="PTHR43382:SF2">
    <property type="entry name" value="BIFUNCTIONAL GLUTAMATE_PROLINE--TRNA LIGASE"/>
    <property type="match status" value="1"/>
</dbReference>
<dbReference type="Gramene" id="Tc04v2_t017000.1">
    <property type="protein sequence ID" value="Tc04v2_p017000.1"/>
    <property type="gene ID" value="Tc04v2_g017000"/>
</dbReference>
<dbReference type="Gene3D" id="3.30.930.10">
    <property type="entry name" value="Bira Bifunctional Protein, Domain 2"/>
    <property type="match status" value="1"/>
</dbReference>
<dbReference type="GO" id="GO:0004827">
    <property type="term" value="F:proline-tRNA ligase activity"/>
    <property type="evidence" value="ECO:0007669"/>
    <property type="project" value="InterPro"/>
</dbReference>
<evidence type="ECO:0000313" key="2">
    <source>
        <dbReference type="RefSeq" id="XP_017975269.1"/>
    </source>
</evidence>
<name>A0AB32WCC1_THECC</name>
<sequence>MARWEQKKSVGGGKKKEVKETGLGLSFTKDENFKEWYFEVAVNDEMIEYNDISSYYILRPWAISSGRLSHIIFILIAV</sequence>
<proteinExistence type="predicted"/>
<organism evidence="1 2">
    <name type="scientific">Theobroma cacao</name>
    <name type="common">Cacao</name>
    <name type="synonym">Cocoa</name>
    <dbReference type="NCBI Taxonomy" id="3641"/>
    <lineage>
        <taxon>Eukaryota</taxon>
        <taxon>Viridiplantae</taxon>
        <taxon>Streptophyta</taxon>
        <taxon>Embryophyta</taxon>
        <taxon>Tracheophyta</taxon>
        <taxon>Spermatophyta</taxon>
        <taxon>Magnoliopsida</taxon>
        <taxon>eudicotyledons</taxon>
        <taxon>Gunneridae</taxon>
        <taxon>Pentapetalae</taxon>
        <taxon>rosids</taxon>
        <taxon>malvids</taxon>
        <taxon>Malvales</taxon>
        <taxon>Malvaceae</taxon>
        <taxon>Byttnerioideae</taxon>
        <taxon>Theobroma</taxon>
    </lineage>
</organism>
<evidence type="ECO:0000313" key="1">
    <source>
        <dbReference type="Proteomes" id="UP000694886"/>
    </source>
</evidence>
<dbReference type="PANTHER" id="PTHR43382">
    <property type="entry name" value="PROLYL-TRNA SYNTHETASE"/>
    <property type="match status" value="1"/>
</dbReference>
<dbReference type="GeneID" id="108661786"/>